<sequence>MADHSQLASFRPPSANHRTSRTDNKFTLHLPPTSRRQVAGDHSAADAGTLDDGVVAGDEEEEEEEEEKVDDRCPDCGQRTVRKCLIHADVALVLCVDKSVRITAHSALAVDIESMLTNRQSAGIRSRQTTSETRSCVSRPARSSRPPDGECWMPALASTPPRKLPRPGNWMTTMPRQIQGRRKMPDADRHTPLFPTWRCPSCGIRFLIKLDISHCRATIKLLLPAAAAISAAAVDPA</sequence>
<reference evidence="2" key="1">
    <citation type="journal article" date="2024" name="Front. Bioeng. Biotechnol.">
        <title>Genome-scale model development and genomic sequencing of the oleaginous clade Lipomyces.</title>
        <authorList>
            <person name="Czajka J.J."/>
            <person name="Han Y."/>
            <person name="Kim J."/>
            <person name="Mondo S.J."/>
            <person name="Hofstad B.A."/>
            <person name="Robles A."/>
            <person name="Haridas S."/>
            <person name="Riley R."/>
            <person name="LaButti K."/>
            <person name="Pangilinan J."/>
            <person name="Andreopoulos W."/>
            <person name="Lipzen A."/>
            <person name="Yan J."/>
            <person name="Wang M."/>
            <person name="Ng V."/>
            <person name="Grigoriev I.V."/>
            <person name="Spatafora J.W."/>
            <person name="Magnuson J.K."/>
            <person name="Baker S.E."/>
            <person name="Pomraning K.R."/>
        </authorList>
    </citation>
    <scope>NUCLEOTIDE SEQUENCE [LARGE SCALE GENOMIC DNA]</scope>
    <source>
        <strain evidence="2">CBS 10300</strain>
    </source>
</reference>
<dbReference type="EMBL" id="MU970055">
    <property type="protein sequence ID" value="KAK9323991.1"/>
    <property type="molecule type" value="Genomic_DNA"/>
</dbReference>
<comment type="caution">
    <text evidence="1">The sequence shown here is derived from an EMBL/GenBank/DDBJ whole genome shotgun (WGS) entry which is preliminary data.</text>
</comment>
<proteinExistence type="predicted"/>
<keyword evidence="2" id="KW-1185">Reference proteome</keyword>
<gene>
    <name evidence="1" type="ORF">V1517DRAFT_318972</name>
</gene>
<name>A0ACC3TT86_9ASCO</name>
<accession>A0ACC3TT86</accession>
<organism evidence="1 2">
    <name type="scientific">Lipomyces orientalis</name>
    <dbReference type="NCBI Taxonomy" id="1233043"/>
    <lineage>
        <taxon>Eukaryota</taxon>
        <taxon>Fungi</taxon>
        <taxon>Dikarya</taxon>
        <taxon>Ascomycota</taxon>
        <taxon>Saccharomycotina</taxon>
        <taxon>Lipomycetes</taxon>
        <taxon>Lipomycetales</taxon>
        <taxon>Lipomycetaceae</taxon>
        <taxon>Lipomyces</taxon>
    </lineage>
</organism>
<dbReference type="Proteomes" id="UP001489719">
    <property type="component" value="Unassembled WGS sequence"/>
</dbReference>
<protein>
    <submittedName>
        <fullName evidence="1">Uncharacterized protein</fullName>
    </submittedName>
</protein>
<evidence type="ECO:0000313" key="1">
    <source>
        <dbReference type="EMBL" id="KAK9323991.1"/>
    </source>
</evidence>
<evidence type="ECO:0000313" key="2">
    <source>
        <dbReference type="Proteomes" id="UP001489719"/>
    </source>
</evidence>